<name>A0A0H2SM84_9AGAM</name>
<keyword evidence="2" id="KW-1185">Reference proteome</keyword>
<sequence length="587" mass="66532">MIGVVRIEDDAGSFESDLQEVLSSWTSHREAIPKRWKGDVEPIKAMSHSDLQNHGVEGCYRLVSRARKTMSRLTSLSNTLRELSSAIQAESEAAQENFKVVSNMCNLIFLPNELLARIFRFIVNGNSSLENPNHSREAITLSHVSRYFRSTALSCASLWSKFSGCDSPELDLLCLSRSKDSPLDVALALDFTLAADVDPLVYEMIFEKSLANILPHSERWRSLDIQFVSKPRVDHTVNNDSQLRQSFFEADVRKLESLRLRNKINGPEPIFKGYHEFHHWVTPNLRHLTSVHFFPLSLPDLTNLTSLDITLYPGQIDLVDIHKELSRMKVLESFALNLGIEPRTRSNASQQQSFNKLELARVRTVKIEMGSQGCASIEKLELFFSSLFFPEATSLHVKLSGFVERMRYADDMEATLFLCSEVGCIFQHSAQYPRVERFRLEAIGLNIGPAYIDARQSSIMFTIPLLLLPSLKHFTLRSNGHYQALDSINEKDYKSSTGKPLHTPALETITVQIISFAARSTAWLVKGILTNQTKRSEWDKFRELVVIDDRQANVNGGMAMKVHSGESALDWCKRRGVTTKIVGYFIE</sequence>
<dbReference type="Gene3D" id="1.20.1280.50">
    <property type="match status" value="1"/>
</dbReference>
<reference evidence="1 2" key="1">
    <citation type="submission" date="2015-04" db="EMBL/GenBank/DDBJ databases">
        <title>Complete genome sequence of Schizopora paradoxa KUC8140, a cosmopolitan wood degrader in East Asia.</title>
        <authorList>
            <consortium name="DOE Joint Genome Institute"/>
            <person name="Min B."/>
            <person name="Park H."/>
            <person name="Jang Y."/>
            <person name="Kim J.-J."/>
            <person name="Kim K.H."/>
            <person name="Pangilinan J."/>
            <person name="Lipzen A."/>
            <person name="Riley R."/>
            <person name="Grigoriev I.V."/>
            <person name="Spatafora J.W."/>
            <person name="Choi I.-G."/>
        </authorList>
    </citation>
    <scope>NUCLEOTIDE SEQUENCE [LARGE SCALE GENOMIC DNA]</scope>
    <source>
        <strain evidence="1 2">KUC8140</strain>
    </source>
</reference>
<accession>A0A0H2SM84</accession>
<protein>
    <submittedName>
        <fullName evidence="1">Uncharacterized protein</fullName>
    </submittedName>
</protein>
<proteinExistence type="predicted"/>
<gene>
    <name evidence="1" type="ORF">SCHPADRAFT_925357</name>
</gene>
<organism evidence="1 2">
    <name type="scientific">Schizopora paradoxa</name>
    <dbReference type="NCBI Taxonomy" id="27342"/>
    <lineage>
        <taxon>Eukaryota</taxon>
        <taxon>Fungi</taxon>
        <taxon>Dikarya</taxon>
        <taxon>Basidiomycota</taxon>
        <taxon>Agaricomycotina</taxon>
        <taxon>Agaricomycetes</taxon>
        <taxon>Hymenochaetales</taxon>
        <taxon>Schizoporaceae</taxon>
        <taxon>Schizopora</taxon>
    </lineage>
</organism>
<evidence type="ECO:0000313" key="2">
    <source>
        <dbReference type="Proteomes" id="UP000053477"/>
    </source>
</evidence>
<dbReference type="AlphaFoldDB" id="A0A0H2SM84"/>
<evidence type="ECO:0000313" key="1">
    <source>
        <dbReference type="EMBL" id="KLO18201.1"/>
    </source>
</evidence>
<dbReference type="EMBL" id="KQ085897">
    <property type="protein sequence ID" value="KLO18201.1"/>
    <property type="molecule type" value="Genomic_DNA"/>
</dbReference>
<dbReference type="OrthoDB" id="2853563at2759"/>
<dbReference type="InParanoid" id="A0A0H2SM84"/>
<dbReference type="Proteomes" id="UP000053477">
    <property type="component" value="Unassembled WGS sequence"/>
</dbReference>